<feature type="transmembrane region" description="Helical" evidence="1">
    <location>
        <begin position="20"/>
        <end position="40"/>
    </location>
</feature>
<proteinExistence type="predicted"/>
<dbReference type="eggNOG" id="ENOG5032Y7G">
    <property type="taxonomic scope" value="Bacteria"/>
</dbReference>
<evidence type="ECO:0000313" key="2">
    <source>
        <dbReference type="EMBL" id="EWC58890.1"/>
    </source>
</evidence>
<evidence type="ECO:0000313" key="3">
    <source>
        <dbReference type="Proteomes" id="UP000019277"/>
    </source>
</evidence>
<reference evidence="2 3" key="1">
    <citation type="journal article" date="2014" name="Genome Announc.">
        <title>Draft Genome Sequence of the Antitrypanosomally Active Sponge-Associated Bacterium Actinokineospora sp. Strain EG49.</title>
        <authorList>
            <person name="Harjes J."/>
            <person name="Ryu T."/>
            <person name="Abdelmohsen U.R."/>
            <person name="Moitinho-Silva L."/>
            <person name="Horn H."/>
            <person name="Ravasi T."/>
            <person name="Hentschel U."/>
        </authorList>
    </citation>
    <scope>NUCLEOTIDE SEQUENCE [LARGE SCALE GENOMIC DNA]</scope>
    <source>
        <strain evidence="2 3">EG49</strain>
    </source>
</reference>
<comment type="caution">
    <text evidence="2">The sequence shown here is derived from an EMBL/GenBank/DDBJ whole genome shotgun (WGS) entry which is preliminary data.</text>
</comment>
<keyword evidence="1" id="KW-0472">Membrane</keyword>
<evidence type="ECO:0000256" key="1">
    <source>
        <dbReference type="SAM" id="Phobius"/>
    </source>
</evidence>
<keyword evidence="3" id="KW-1185">Reference proteome</keyword>
<dbReference type="PATRIC" id="fig|909613.9.peg.5895"/>
<name>W7IDF7_9PSEU</name>
<dbReference type="InterPro" id="IPR021215">
    <property type="entry name" value="DUF2752"/>
</dbReference>
<dbReference type="Proteomes" id="UP000019277">
    <property type="component" value="Unassembled WGS sequence"/>
</dbReference>
<dbReference type="PROSITE" id="PS51257">
    <property type="entry name" value="PROKAR_LIPOPROTEIN"/>
    <property type="match status" value="1"/>
</dbReference>
<dbReference type="OrthoDB" id="5966662at2"/>
<sequence>MPLALRRPVYVPPRPLGRALAAPLALVGAGIAGCVVVVLSDPTAPGSWLPACPTKALTGVCCPGCGGVRMVHSLLHGRLGDALHYNAVSLVFLVLFAWSTAAWAVSRVRARHVRSWIHWRWTPLLAGVVIGGWFVVRNIPALGLYV</sequence>
<dbReference type="RefSeq" id="WP_052021916.1">
    <property type="nucleotide sequence ID" value="NZ_AYXG01000227.1"/>
</dbReference>
<feature type="transmembrane region" description="Helical" evidence="1">
    <location>
        <begin position="117"/>
        <end position="136"/>
    </location>
</feature>
<protein>
    <submittedName>
        <fullName evidence="2">Putative membrane protein</fullName>
    </submittedName>
</protein>
<organism evidence="2 3">
    <name type="scientific">Actinokineospora spheciospongiae</name>
    <dbReference type="NCBI Taxonomy" id="909613"/>
    <lineage>
        <taxon>Bacteria</taxon>
        <taxon>Bacillati</taxon>
        <taxon>Actinomycetota</taxon>
        <taxon>Actinomycetes</taxon>
        <taxon>Pseudonocardiales</taxon>
        <taxon>Pseudonocardiaceae</taxon>
        <taxon>Actinokineospora</taxon>
    </lineage>
</organism>
<dbReference type="AlphaFoldDB" id="W7IDF7"/>
<keyword evidence="1" id="KW-0812">Transmembrane</keyword>
<dbReference type="STRING" id="909613.UO65_5892"/>
<dbReference type="Pfam" id="PF10825">
    <property type="entry name" value="DUF2752"/>
    <property type="match status" value="1"/>
</dbReference>
<gene>
    <name evidence="2" type="ORF">UO65_5892</name>
</gene>
<feature type="transmembrane region" description="Helical" evidence="1">
    <location>
        <begin position="83"/>
        <end position="105"/>
    </location>
</feature>
<keyword evidence="1" id="KW-1133">Transmembrane helix</keyword>
<accession>W7IDF7</accession>
<dbReference type="EMBL" id="AYXG01000227">
    <property type="protein sequence ID" value="EWC58890.1"/>
    <property type="molecule type" value="Genomic_DNA"/>
</dbReference>